<dbReference type="AlphaFoldDB" id="A0A1Z8AN18"/>
<name>A0A1Z8AN18_9FLAO</name>
<protein>
    <submittedName>
        <fullName evidence="1">Uncharacterized protein</fullName>
    </submittedName>
</protein>
<sequence>MYESCIQENRVKEVKSNQTPHKQIQIMKASNTETEHKRNLRKAPLFINAKDVERLLDCSPSTAYRNLKAAKADHIRANGKVTLKEFAAHLEITLEELYYRLDYHKPTG</sequence>
<gene>
    <name evidence="1" type="ORF">A9Q93_11045</name>
</gene>
<accession>A0A1Z8AN18</accession>
<organism evidence="1 2">
    <name type="scientific">Nonlabens dokdonensis</name>
    <dbReference type="NCBI Taxonomy" id="328515"/>
    <lineage>
        <taxon>Bacteria</taxon>
        <taxon>Pseudomonadati</taxon>
        <taxon>Bacteroidota</taxon>
        <taxon>Flavobacteriia</taxon>
        <taxon>Flavobacteriales</taxon>
        <taxon>Flavobacteriaceae</taxon>
        <taxon>Nonlabens</taxon>
    </lineage>
</organism>
<evidence type="ECO:0000313" key="2">
    <source>
        <dbReference type="Proteomes" id="UP000196102"/>
    </source>
</evidence>
<proteinExistence type="predicted"/>
<evidence type="ECO:0000313" key="1">
    <source>
        <dbReference type="EMBL" id="OUS11742.1"/>
    </source>
</evidence>
<dbReference type="EMBL" id="MAAX01000174">
    <property type="protein sequence ID" value="OUS11742.1"/>
    <property type="molecule type" value="Genomic_DNA"/>
</dbReference>
<reference evidence="2" key="1">
    <citation type="journal article" date="2017" name="Proc. Natl. Acad. Sci. U.S.A.">
        <title>Simulation of Deepwater Horizon oil plume reveals substrate specialization within a complex community of hydrocarbon-degraders.</title>
        <authorList>
            <person name="Hu P."/>
            <person name="Dubinsky E.A."/>
            <person name="Probst A.J."/>
            <person name="Wang J."/>
            <person name="Sieber C.M.K."/>
            <person name="Tom L.M."/>
            <person name="Gardinali P."/>
            <person name="Banfield J.F."/>
            <person name="Atlas R.M."/>
            <person name="Andersen G.L."/>
        </authorList>
    </citation>
    <scope>NUCLEOTIDE SEQUENCE [LARGE SCALE GENOMIC DNA]</scope>
</reference>
<dbReference type="Proteomes" id="UP000196102">
    <property type="component" value="Unassembled WGS sequence"/>
</dbReference>
<comment type="caution">
    <text evidence="1">The sequence shown here is derived from an EMBL/GenBank/DDBJ whole genome shotgun (WGS) entry which is preliminary data.</text>
</comment>